<dbReference type="NCBIfam" id="TIGR02258">
    <property type="entry name" value="2_5_ligase"/>
    <property type="match status" value="1"/>
</dbReference>
<feature type="short sequence motif" description="HXTX 2" evidence="2">
    <location>
        <begin position="122"/>
        <end position="125"/>
    </location>
</feature>
<comment type="function">
    <text evidence="2">Hydrolyzes RNA 2',3'-cyclic phosphodiester to an RNA 2'-phosphomonoester.</text>
</comment>
<dbReference type="EC" id="3.1.4.58" evidence="2"/>
<dbReference type="InterPro" id="IPR009097">
    <property type="entry name" value="Cyclic_Pdiesterase"/>
</dbReference>
<organism evidence="3 4">
    <name type="scientific">Erythrobacter mangrovi</name>
    <dbReference type="NCBI Taxonomy" id="2739433"/>
    <lineage>
        <taxon>Bacteria</taxon>
        <taxon>Pseudomonadati</taxon>
        <taxon>Pseudomonadota</taxon>
        <taxon>Alphaproteobacteria</taxon>
        <taxon>Sphingomonadales</taxon>
        <taxon>Erythrobacteraceae</taxon>
        <taxon>Erythrobacter/Porphyrobacter group</taxon>
        <taxon>Erythrobacter</taxon>
    </lineage>
</organism>
<keyword evidence="1 2" id="KW-0378">Hydrolase</keyword>
<feature type="active site" description="Proton donor" evidence="2">
    <location>
        <position position="38"/>
    </location>
</feature>
<dbReference type="Proteomes" id="UP000504693">
    <property type="component" value="Chromosome"/>
</dbReference>
<dbReference type="PANTHER" id="PTHR35561:SF1">
    <property type="entry name" value="RNA 2',3'-CYCLIC PHOSPHODIESTERASE"/>
    <property type="match status" value="1"/>
</dbReference>
<dbReference type="HAMAP" id="MF_01940">
    <property type="entry name" value="RNA_CPDase"/>
    <property type="match status" value="1"/>
</dbReference>
<comment type="similarity">
    <text evidence="2">Belongs to the 2H phosphoesterase superfamily. ThpR family.</text>
</comment>
<protein>
    <recommendedName>
        <fullName evidence="2">RNA 2',3'-cyclic phosphodiesterase</fullName>
        <shortName evidence="2">RNA 2',3'-CPDase</shortName>
        <ecNumber evidence="2">3.1.4.58</ecNumber>
    </recommendedName>
</protein>
<evidence type="ECO:0000256" key="2">
    <source>
        <dbReference type="HAMAP-Rule" id="MF_01940"/>
    </source>
</evidence>
<evidence type="ECO:0000313" key="4">
    <source>
        <dbReference type="Proteomes" id="UP000504693"/>
    </source>
</evidence>
<comment type="catalytic activity">
    <reaction evidence="2">
        <text>a 3'-end 2',3'-cyclophospho-ribonucleotide-RNA + H2O = a 3'-end 2'-phospho-ribonucleotide-RNA + H(+)</text>
        <dbReference type="Rhea" id="RHEA:11828"/>
        <dbReference type="Rhea" id="RHEA-COMP:10464"/>
        <dbReference type="Rhea" id="RHEA-COMP:17353"/>
        <dbReference type="ChEBI" id="CHEBI:15377"/>
        <dbReference type="ChEBI" id="CHEBI:15378"/>
        <dbReference type="ChEBI" id="CHEBI:83064"/>
        <dbReference type="ChEBI" id="CHEBI:173113"/>
        <dbReference type="EC" id="3.1.4.58"/>
    </reaction>
</comment>
<dbReference type="GO" id="GO:0008664">
    <property type="term" value="F:RNA 2',3'-cyclic 3'-phosphodiesterase activity"/>
    <property type="evidence" value="ECO:0007669"/>
    <property type="project" value="UniProtKB-EC"/>
</dbReference>
<dbReference type="PANTHER" id="PTHR35561">
    <property type="entry name" value="RNA 2',3'-CYCLIC PHOSPHODIESTERASE"/>
    <property type="match status" value="1"/>
</dbReference>
<dbReference type="AlphaFoldDB" id="A0A7D3XWG9"/>
<accession>A0A7D3XWG9</accession>
<dbReference type="SUPFAM" id="SSF55144">
    <property type="entry name" value="LigT-like"/>
    <property type="match status" value="1"/>
</dbReference>
<dbReference type="InterPro" id="IPR004175">
    <property type="entry name" value="RNA_CPDase"/>
</dbReference>
<evidence type="ECO:0000313" key="3">
    <source>
        <dbReference type="EMBL" id="QKG71896.1"/>
    </source>
</evidence>
<feature type="active site" description="Proton acceptor" evidence="2">
    <location>
        <position position="122"/>
    </location>
</feature>
<evidence type="ECO:0000256" key="1">
    <source>
        <dbReference type="ARBA" id="ARBA00022801"/>
    </source>
</evidence>
<proteinExistence type="inferred from homology"/>
<sequence length="181" mass="20011">MQHRLFVGLRPPPAIRAALIGEMYGVDGARWQDDAQLHLTLRYIGEVDGRTAEDLARELGRITAPAFTLQLRGTGAFTKKDQPHTLWAGTGACDALDRLQHKVERASQAAGIAQEPRKFVPHVTLARLNSRSGSPIAFLQRTAGLQLDEWAVEEFTLFESHLRPEGSLYEPVIRYALDAAG</sequence>
<feature type="short sequence motif" description="HXTX 1" evidence="2">
    <location>
        <begin position="38"/>
        <end position="41"/>
    </location>
</feature>
<dbReference type="RefSeq" id="WP_173214962.1">
    <property type="nucleotide sequence ID" value="NZ_CP053921.1"/>
</dbReference>
<dbReference type="Gene3D" id="3.90.1140.10">
    <property type="entry name" value="Cyclic phosphodiesterase"/>
    <property type="match status" value="1"/>
</dbReference>
<dbReference type="KEGG" id="emv:HQR01_11295"/>
<keyword evidence="4" id="KW-1185">Reference proteome</keyword>
<dbReference type="EMBL" id="CP053921">
    <property type="protein sequence ID" value="QKG71896.1"/>
    <property type="molecule type" value="Genomic_DNA"/>
</dbReference>
<gene>
    <name evidence="3" type="primary">thpR</name>
    <name evidence="3" type="ORF">HQR01_11295</name>
</gene>
<dbReference type="GO" id="GO:0004113">
    <property type="term" value="F:2',3'-cyclic-nucleotide 3'-phosphodiesterase activity"/>
    <property type="evidence" value="ECO:0007669"/>
    <property type="project" value="InterPro"/>
</dbReference>
<name>A0A7D3XWG9_9SPHN</name>
<reference evidence="3 4" key="1">
    <citation type="submission" date="2020-05" db="EMBL/GenBank/DDBJ databases">
        <title>Erythrobacter mangrovi sp. nov., isolated from rhizosphere soil of mangrove plant (Kandelia candel).</title>
        <authorList>
            <person name="Ye Y.H."/>
        </authorList>
    </citation>
    <scope>NUCLEOTIDE SEQUENCE [LARGE SCALE GENOMIC DNA]</scope>
    <source>
        <strain evidence="3 4">EB310</strain>
    </source>
</reference>
<dbReference type="Pfam" id="PF13563">
    <property type="entry name" value="2_5_RNA_ligase2"/>
    <property type="match status" value="1"/>
</dbReference>